<reference evidence="1 2" key="1">
    <citation type="journal article" date="2013" name="Nat. Commun.">
        <title>The evolution and pathogenic mechanisms of the rice sheath blight pathogen.</title>
        <authorList>
            <person name="Zheng A."/>
            <person name="Lin R."/>
            <person name="Xu L."/>
            <person name="Qin P."/>
            <person name="Tang C."/>
            <person name="Ai P."/>
            <person name="Zhang D."/>
            <person name="Liu Y."/>
            <person name="Sun Z."/>
            <person name="Feng H."/>
            <person name="Wang Y."/>
            <person name="Chen Y."/>
            <person name="Liang X."/>
            <person name="Fu R."/>
            <person name="Li Q."/>
            <person name="Zhang J."/>
            <person name="Yu X."/>
            <person name="Xie Z."/>
            <person name="Ding L."/>
            <person name="Guan P."/>
            <person name="Tang J."/>
            <person name="Liang Y."/>
            <person name="Wang S."/>
            <person name="Deng Q."/>
            <person name="Li S."/>
            <person name="Zhu J."/>
            <person name="Wang L."/>
            <person name="Liu H."/>
            <person name="Li P."/>
        </authorList>
    </citation>
    <scope>NUCLEOTIDE SEQUENCE [LARGE SCALE GENOMIC DNA]</scope>
    <source>
        <strain evidence="2">AG-1 IA</strain>
    </source>
</reference>
<comment type="caution">
    <text evidence="1">The sequence shown here is derived from an EMBL/GenBank/DDBJ whole genome shotgun (WGS) entry which is preliminary data.</text>
</comment>
<accession>L8X2A1</accession>
<evidence type="ECO:0000313" key="1">
    <source>
        <dbReference type="EMBL" id="ELU44335.1"/>
    </source>
</evidence>
<sequence>MIHNGRILTLPVYLLELSRRGRAYHKIECSYLTSESVTPNRVLHIGPVYAYHHRGDKPPLFLPSYGLDKLTLDGIPWVSLYSPCFF</sequence>
<protein>
    <submittedName>
        <fullName evidence="1">Uncharacterized protein</fullName>
    </submittedName>
</protein>
<dbReference type="Proteomes" id="UP000011668">
    <property type="component" value="Unassembled WGS sequence"/>
</dbReference>
<proteinExistence type="predicted"/>
<keyword evidence="2" id="KW-1185">Reference proteome</keyword>
<name>L8X2A1_THACA</name>
<evidence type="ECO:0000313" key="2">
    <source>
        <dbReference type="Proteomes" id="UP000011668"/>
    </source>
</evidence>
<gene>
    <name evidence="1" type="ORF">AG1IA_01632</name>
</gene>
<dbReference type="EMBL" id="AFRT01000350">
    <property type="protein sequence ID" value="ELU44335.1"/>
    <property type="molecule type" value="Genomic_DNA"/>
</dbReference>
<organism evidence="1 2">
    <name type="scientific">Thanatephorus cucumeris (strain AG1-IA)</name>
    <name type="common">Rice sheath blight fungus</name>
    <name type="synonym">Rhizoctonia solani</name>
    <dbReference type="NCBI Taxonomy" id="983506"/>
    <lineage>
        <taxon>Eukaryota</taxon>
        <taxon>Fungi</taxon>
        <taxon>Dikarya</taxon>
        <taxon>Basidiomycota</taxon>
        <taxon>Agaricomycotina</taxon>
        <taxon>Agaricomycetes</taxon>
        <taxon>Cantharellales</taxon>
        <taxon>Ceratobasidiaceae</taxon>
        <taxon>Rhizoctonia</taxon>
        <taxon>Rhizoctonia solani AG-1</taxon>
    </lineage>
</organism>
<dbReference type="AlphaFoldDB" id="L8X2A1"/>
<dbReference type="HOGENOM" id="CLU_2499418_0_0_1"/>